<sequence>MRTGAYLPPLPVELVELIADFLDADGLVALRLTCRDLQRKTFHHFAQRFFSSIKTDLSGDSLRRINALSQNTALCPYVNGLAFMLQNGVGRGLVWDRHPWGPISAPLELEAIRSLRDNLIHNLTNCRSFFIFCRYPEGHPDMSHVTITDAVAVFFALVVDARLPVSSFHLIYANKYSRTLIMDMRRLPKLLYRQPEFKMVWGNLQKLSLEQYLTLDNFGFLLELVLSAPNLQTLLLNLGSHDLASEFMHELAESASFSQLRELALFRTSMRGPDLHKLLVNIRPKLASLTLYHVSLAPGSDWTPFLKELSQGFLALESISLYYLWASTPAKGLLTFPDIPKTPSLCTSKGQRLNVFYSEDIKPPTVLGIEYTGSKMSHLLDLLQTKIESPRSR</sequence>
<dbReference type="InterPro" id="IPR032675">
    <property type="entry name" value="LRR_dom_sf"/>
</dbReference>
<evidence type="ECO:0000313" key="1">
    <source>
        <dbReference type="EMBL" id="KXG48496.1"/>
    </source>
</evidence>
<comment type="caution">
    <text evidence="1">The sequence shown here is derived from an EMBL/GenBank/DDBJ whole genome shotgun (WGS) entry which is preliminary data.</text>
</comment>
<dbReference type="EMBL" id="LHQR01000065">
    <property type="protein sequence ID" value="KXG48496.1"/>
    <property type="molecule type" value="Genomic_DNA"/>
</dbReference>
<evidence type="ECO:0008006" key="3">
    <source>
        <dbReference type="Google" id="ProtNLM"/>
    </source>
</evidence>
<dbReference type="OrthoDB" id="5279008at2759"/>
<reference evidence="1 2" key="1">
    <citation type="journal article" date="2016" name="BMC Genomics">
        <title>Genome sequencing and secondary metabolism of the postharvest pathogen Penicillium griseofulvum.</title>
        <authorList>
            <person name="Banani H."/>
            <person name="Marcet-Houben M."/>
            <person name="Ballester A.R."/>
            <person name="Abbruscato P."/>
            <person name="Gonzalez-Candelas L."/>
            <person name="Gabaldon T."/>
            <person name="Spadaro D."/>
        </authorList>
    </citation>
    <scope>NUCLEOTIDE SEQUENCE [LARGE SCALE GENOMIC DNA]</scope>
    <source>
        <strain evidence="1 2">PG3</strain>
    </source>
</reference>
<organism evidence="1 2">
    <name type="scientific">Penicillium patulum</name>
    <name type="common">Penicillium griseofulvum</name>
    <dbReference type="NCBI Taxonomy" id="5078"/>
    <lineage>
        <taxon>Eukaryota</taxon>
        <taxon>Fungi</taxon>
        <taxon>Dikarya</taxon>
        <taxon>Ascomycota</taxon>
        <taxon>Pezizomycotina</taxon>
        <taxon>Eurotiomycetes</taxon>
        <taxon>Eurotiomycetidae</taxon>
        <taxon>Eurotiales</taxon>
        <taxon>Aspergillaceae</taxon>
        <taxon>Penicillium</taxon>
    </lineage>
</organism>
<dbReference type="STRING" id="5078.A0A135LHP3"/>
<dbReference type="CDD" id="cd09917">
    <property type="entry name" value="F-box_SF"/>
    <property type="match status" value="1"/>
</dbReference>
<proteinExistence type="predicted"/>
<dbReference type="OMA" id="TLIMDMR"/>
<dbReference type="SUPFAM" id="SSF81383">
    <property type="entry name" value="F-box domain"/>
    <property type="match status" value="1"/>
</dbReference>
<protein>
    <recommendedName>
        <fullName evidence="3">F-box domain-containing protein</fullName>
    </recommendedName>
</protein>
<gene>
    <name evidence="1" type="ORF">PGRI_023660</name>
</gene>
<evidence type="ECO:0000313" key="2">
    <source>
        <dbReference type="Proteomes" id="UP000070168"/>
    </source>
</evidence>
<dbReference type="RefSeq" id="XP_040647032.1">
    <property type="nucleotide sequence ID" value="XM_040790079.1"/>
</dbReference>
<dbReference type="Proteomes" id="UP000070168">
    <property type="component" value="Unassembled WGS sequence"/>
</dbReference>
<keyword evidence="2" id="KW-1185">Reference proteome</keyword>
<dbReference type="Gene3D" id="3.80.10.10">
    <property type="entry name" value="Ribonuclease Inhibitor"/>
    <property type="match status" value="1"/>
</dbReference>
<dbReference type="InterPro" id="IPR036047">
    <property type="entry name" value="F-box-like_dom_sf"/>
</dbReference>
<dbReference type="GeneID" id="63705379"/>
<name>A0A135LHP3_PENPA</name>
<dbReference type="AlphaFoldDB" id="A0A135LHP3"/>
<accession>A0A135LHP3</accession>